<evidence type="ECO:0000256" key="2">
    <source>
        <dbReference type="ARBA" id="ARBA00022603"/>
    </source>
</evidence>
<dbReference type="OrthoDB" id="9810297at2"/>
<dbReference type="InterPro" id="IPR049560">
    <property type="entry name" value="MeTrfase_RsmB-F_NOP2_cat"/>
</dbReference>
<dbReference type="Gene3D" id="3.40.50.150">
    <property type="entry name" value="Vaccinia Virus protein VP39"/>
    <property type="match status" value="1"/>
</dbReference>
<evidence type="ECO:0000256" key="4">
    <source>
        <dbReference type="ARBA" id="ARBA00022691"/>
    </source>
</evidence>
<dbReference type="InterPro" id="IPR001678">
    <property type="entry name" value="MeTrfase_RsmB-F_NOP2_dom"/>
</dbReference>
<evidence type="ECO:0000256" key="6">
    <source>
        <dbReference type="PROSITE-ProRule" id="PRU01023"/>
    </source>
</evidence>
<dbReference type="Gene3D" id="3.30.70.1170">
    <property type="entry name" value="Sun protein, domain 3"/>
    <property type="match status" value="1"/>
</dbReference>
<dbReference type="InterPro" id="IPR027391">
    <property type="entry name" value="Nol1_Nop2_Fmu_2"/>
</dbReference>
<keyword evidence="9" id="KW-1185">Reference proteome</keyword>
<dbReference type="GO" id="GO:0008173">
    <property type="term" value="F:RNA methyltransferase activity"/>
    <property type="evidence" value="ECO:0007669"/>
    <property type="project" value="InterPro"/>
</dbReference>
<proteinExistence type="inferred from homology"/>
<evidence type="ECO:0000256" key="3">
    <source>
        <dbReference type="ARBA" id="ARBA00022679"/>
    </source>
</evidence>
<feature type="binding site" evidence="6">
    <location>
        <position position="165"/>
    </location>
    <ligand>
        <name>S-adenosyl-L-methionine</name>
        <dbReference type="ChEBI" id="CHEBI:59789"/>
    </ligand>
</feature>
<dbReference type="SUPFAM" id="SSF53335">
    <property type="entry name" value="S-adenosyl-L-methionine-dependent methyltransferases"/>
    <property type="match status" value="1"/>
</dbReference>
<keyword evidence="4 6" id="KW-0949">S-adenosyl-L-methionine</keyword>
<evidence type="ECO:0000313" key="8">
    <source>
        <dbReference type="EMBL" id="SFE97150.1"/>
    </source>
</evidence>
<sequence>MNNKTPLPEAFLARIRKTFPLPEQEQLVQSLELPPISSVRINPRKTNINFPASQPVPWCKHGFYLKERPLYTINPLFHAGAFYPQEASSMFLWHILEQLLPKADREDIKILDLCGAPGGKASLIASLLDGQGLLVANEVIRSRAEILKENMLKWGAPNVVVTRSDPAKFTELSGLFDIMVVDAPCSGEGMFRKGDWARSQWSQDNTALCAVRQRRILQDAWPALKENGLLIYSTCTFNPEENEENLKWLVKKQMAEVLTLTTPSEWNITEIPVETGNGLAFYPHKVKGEGFFIAVVRKNEFQKPLSVRKPKKKSVITPTSDVAALLKYPQQFSFFENLNQWSAFPQKYESLLFLLQKQLDIINFGIVLGNQQRKKFTPALTLPFSWEFNNRFPTIDLDKEEALHYLKGETLLPKQGLPNGVVLLTYQNIPIGFVKNVGTRCNNLFPKNWRIRMEIDFS</sequence>
<evidence type="ECO:0000313" key="9">
    <source>
        <dbReference type="Proteomes" id="UP000181976"/>
    </source>
</evidence>
<dbReference type="CDD" id="cd02440">
    <property type="entry name" value="AdoMet_MTases"/>
    <property type="match status" value="1"/>
</dbReference>
<evidence type="ECO:0000259" key="7">
    <source>
        <dbReference type="PROSITE" id="PS51686"/>
    </source>
</evidence>
<dbReference type="STRING" id="385682.SAMN05444380_1252"/>
<evidence type="ECO:0000256" key="1">
    <source>
        <dbReference type="ARBA" id="ARBA00022490"/>
    </source>
</evidence>
<dbReference type="AlphaFoldDB" id="A0A1I2EY43"/>
<organism evidence="8 9">
    <name type="scientific">Thermophagus xiamenensis</name>
    <dbReference type="NCBI Taxonomy" id="385682"/>
    <lineage>
        <taxon>Bacteria</taxon>
        <taxon>Pseudomonadati</taxon>
        <taxon>Bacteroidota</taxon>
        <taxon>Bacteroidia</taxon>
        <taxon>Marinilabiliales</taxon>
        <taxon>Marinilabiliaceae</taxon>
        <taxon>Thermophagus</taxon>
    </lineage>
</organism>
<dbReference type="PANTHER" id="PTHR22807:SF30">
    <property type="entry name" value="28S RRNA (CYTOSINE(4447)-C(5))-METHYLTRANSFERASE-RELATED"/>
    <property type="match status" value="1"/>
</dbReference>
<dbReference type="EMBL" id="FONA01000025">
    <property type="protein sequence ID" value="SFE97150.1"/>
    <property type="molecule type" value="Genomic_DNA"/>
</dbReference>
<keyword evidence="1" id="KW-0963">Cytoplasm</keyword>
<dbReference type="RefSeq" id="WP_010528676.1">
    <property type="nucleotide sequence ID" value="NZ_AFSL01000094.1"/>
</dbReference>
<evidence type="ECO:0000256" key="5">
    <source>
        <dbReference type="ARBA" id="ARBA00022884"/>
    </source>
</evidence>
<dbReference type="Proteomes" id="UP000181976">
    <property type="component" value="Unassembled WGS sequence"/>
</dbReference>
<gene>
    <name evidence="8" type="ORF">SAMN05444380_1252</name>
</gene>
<dbReference type="InterPro" id="IPR029063">
    <property type="entry name" value="SAM-dependent_MTases_sf"/>
</dbReference>
<name>A0A1I2EY43_9BACT</name>
<dbReference type="PROSITE" id="PS51686">
    <property type="entry name" value="SAM_MT_RSMB_NOP"/>
    <property type="match status" value="1"/>
</dbReference>
<dbReference type="InterPro" id="IPR023267">
    <property type="entry name" value="RCMT"/>
</dbReference>
<keyword evidence="5 6" id="KW-0694">RNA-binding</keyword>
<keyword evidence="3 6" id="KW-0808">Transferase</keyword>
<keyword evidence="2 6" id="KW-0489">Methyltransferase</keyword>
<comment type="caution">
    <text evidence="6">Lacks conserved residue(s) required for the propagation of feature annotation.</text>
</comment>
<feature type="active site" description="Nucleophile" evidence="6">
    <location>
        <position position="235"/>
    </location>
</feature>
<dbReference type="GO" id="GO:0001510">
    <property type="term" value="P:RNA methylation"/>
    <property type="evidence" value="ECO:0007669"/>
    <property type="project" value="InterPro"/>
</dbReference>
<dbReference type="InterPro" id="IPR031341">
    <property type="entry name" value="Methyltr_RsmF_N"/>
</dbReference>
<dbReference type="eggNOG" id="COG3270">
    <property type="taxonomic scope" value="Bacteria"/>
</dbReference>
<dbReference type="eggNOG" id="COG0144">
    <property type="taxonomic scope" value="Bacteria"/>
</dbReference>
<comment type="similarity">
    <text evidence="6">Belongs to the class I-like SAM-binding methyltransferase superfamily. RsmB/NOP family.</text>
</comment>
<protein>
    <submittedName>
        <fullName evidence="8">16S rRNA C967 or C1407 C5-methylase, RsmB/RsmF family</fullName>
    </submittedName>
</protein>
<dbReference type="FunCoup" id="A0A1I2EY43">
    <property type="interactions" value="140"/>
</dbReference>
<feature type="domain" description="SAM-dependent MTase RsmB/NOP-type" evidence="7">
    <location>
        <begin position="1"/>
        <end position="299"/>
    </location>
</feature>
<dbReference type="Gene3D" id="2.30.130.60">
    <property type="match status" value="1"/>
</dbReference>
<dbReference type="PANTHER" id="PTHR22807">
    <property type="entry name" value="NOP2 YEAST -RELATED NOL1/NOP2/FMU SUN DOMAIN-CONTAINING"/>
    <property type="match status" value="1"/>
</dbReference>
<accession>A0A1I2EY43</accession>
<dbReference type="PRINTS" id="PR02008">
    <property type="entry name" value="RCMTFAMILY"/>
</dbReference>
<dbReference type="GO" id="GO:0003723">
    <property type="term" value="F:RNA binding"/>
    <property type="evidence" value="ECO:0007669"/>
    <property type="project" value="UniProtKB-UniRule"/>
</dbReference>
<dbReference type="Pfam" id="PF01189">
    <property type="entry name" value="Methyltr_RsmB-F"/>
    <property type="match status" value="1"/>
</dbReference>
<dbReference type="Pfam" id="PF17125">
    <property type="entry name" value="Methyltr_RsmF_N"/>
    <property type="match status" value="1"/>
</dbReference>
<feature type="binding site" evidence="6">
    <location>
        <position position="138"/>
    </location>
    <ligand>
        <name>S-adenosyl-L-methionine</name>
        <dbReference type="ChEBI" id="CHEBI:59789"/>
    </ligand>
</feature>
<dbReference type="Pfam" id="PF13636">
    <property type="entry name" value="Methyltranf_PUA"/>
    <property type="match status" value="1"/>
</dbReference>
<dbReference type="InParanoid" id="A0A1I2EY43"/>
<feature type="binding site" evidence="6">
    <location>
        <position position="182"/>
    </location>
    <ligand>
        <name>S-adenosyl-L-methionine</name>
        <dbReference type="ChEBI" id="CHEBI:59789"/>
    </ligand>
</feature>
<reference evidence="8 9" key="1">
    <citation type="submission" date="2016-10" db="EMBL/GenBank/DDBJ databases">
        <authorList>
            <person name="de Groot N.N."/>
        </authorList>
    </citation>
    <scope>NUCLEOTIDE SEQUENCE [LARGE SCALE GENOMIC DNA]</scope>
    <source>
        <strain evidence="8 9">DSM 19012</strain>
    </source>
</reference>